<comment type="caution">
    <text evidence="1">The sequence shown here is derived from an EMBL/GenBank/DDBJ whole genome shotgun (WGS) entry which is preliminary data.</text>
</comment>
<dbReference type="EMBL" id="JAUQSY010000009">
    <property type="protein sequence ID" value="MDO7876058.1"/>
    <property type="molecule type" value="Genomic_DNA"/>
</dbReference>
<dbReference type="RefSeq" id="WP_305007400.1">
    <property type="nucleotide sequence ID" value="NZ_JAUQSY010000009.1"/>
</dbReference>
<gene>
    <name evidence="1" type="ORF">Q5H93_15040</name>
</gene>
<keyword evidence="2" id="KW-1185">Reference proteome</keyword>
<proteinExistence type="predicted"/>
<name>A0ABT9BHR5_9BACT</name>
<reference evidence="1" key="1">
    <citation type="submission" date="2023-07" db="EMBL/GenBank/DDBJ databases">
        <authorList>
            <person name="Kim M.K."/>
        </authorList>
    </citation>
    <scope>NUCLEOTIDE SEQUENCE</scope>
    <source>
        <strain evidence="1">ASUV-10-1</strain>
    </source>
</reference>
<sequence length="123" mass="14443">MSYDIQLYRREVREQEQHYQGDDFFDHNELLLPFTPAQHQTLHERLLRYGYQVLQQRPAATDYQLSGEHQAQALLTERGLYFSAGTADFDNVFDIRMTASEFTDTREFAKYDPQAGGWEDIGD</sequence>
<evidence type="ECO:0000313" key="2">
    <source>
        <dbReference type="Proteomes" id="UP001176429"/>
    </source>
</evidence>
<dbReference type="Proteomes" id="UP001176429">
    <property type="component" value="Unassembled WGS sequence"/>
</dbReference>
<accession>A0ABT9BHR5</accession>
<protein>
    <submittedName>
        <fullName evidence="1">Uncharacterized protein</fullName>
    </submittedName>
</protein>
<organism evidence="1 2">
    <name type="scientific">Hymenobacter aranciens</name>
    <dbReference type="NCBI Taxonomy" id="3063996"/>
    <lineage>
        <taxon>Bacteria</taxon>
        <taxon>Pseudomonadati</taxon>
        <taxon>Bacteroidota</taxon>
        <taxon>Cytophagia</taxon>
        <taxon>Cytophagales</taxon>
        <taxon>Hymenobacteraceae</taxon>
        <taxon>Hymenobacter</taxon>
    </lineage>
</organism>
<evidence type="ECO:0000313" key="1">
    <source>
        <dbReference type="EMBL" id="MDO7876058.1"/>
    </source>
</evidence>